<dbReference type="AlphaFoldDB" id="A0A4U8UZQ9"/>
<protein>
    <submittedName>
        <fullName evidence="1">Uncharacterized protein</fullName>
    </submittedName>
</protein>
<gene>
    <name evidence="1" type="ORF">L596_005173</name>
</gene>
<comment type="caution">
    <text evidence="1">The sequence shown here is derived from an EMBL/GenBank/DDBJ whole genome shotgun (WGS) entry which is preliminary data.</text>
</comment>
<evidence type="ECO:0000313" key="2">
    <source>
        <dbReference type="Proteomes" id="UP000298663"/>
    </source>
</evidence>
<reference evidence="1 2" key="2">
    <citation type="journal article" date="2019" name="G3 (Bethesda)">
        <title>Hybrid Assembly of the Genome of the Entomopathogenic Nematode Steinernema carpocapsae Identifies the X-Chromosome.</title>
        <authorList>
            <person name="Serra L."/>
            <person name="Macchietto M."/>
            <person name="Macias-Munoz A."/>
            <person name="McGill C.J."/>
            <person name="Rodriguez I.M."/>
            <person name="Rodriguez B."/>
            <person name="Murad R."/>
            <person name="Mortazavi A."/>
        </authorList>
    </citation>
    <scope>NUCLEOTIDE SEQUENCE [LARGE SCALE GENOMIC DNA]</scope>
    <source>
        <strain evidence="1 2">ALL</strain>
    </source>
</reference>
<sequence length="155" mass="17109">MKGNLKQFQEVWSAWFKAGLSANLRGIITSALTRPVTAAKIAGEPRETLWMARYVLCRVCYMRGLLNCPQKCVLKYVFCCFSNATAVVTSKAGKESMFDKAISTYGIFPSLPSSPFTSLPDVVNNFRPTTGELSTQRNATAIVAMSALRPSKKKR</sequence>
<name>A0A4U8UZQ9_STECR</name>
<dbReference type="Proteomes" id="UP000298663">
    <property type="component" value="Chromosome X"/>
</dbReference>
<accession>A0A4U8UZQ9</accession>
<organism evidence="1 2">
    <name type="scientific">Steinernema carpocapsae</name>
    <name type="common">Entomopathogenic nematode</name>
    <dbReference type="NCBI Taxonomy" id="34508"/>
    <lineage>
        <taxon>Eukaryota</taxon>
        <taxon>Metazoa</taxon>
        <taxon>Ecdysozoa</taxon>
        <taxon>Nematoda</taxon>
        <taxon>Chromadorea</taxon>
        <taxon>Rhabditida</taxon>
        <taxon>Tylenchina</taxon>
        <taxon>Panagrolaimomorpha</taxon>
        <taxon>Strongyloidoidea</taxon>
        <taxon>Steinernematidae</taxon>
        <taxon>Steinernema</taxon>
    </lineage>
</organism>
<evidence type="ECO:0000313" key="1">
    <source>
        <dbReference type="EMBL" id="TMS38449.1"/>
    </source>
</evidence>
<dbReference type="EMBL" id="AZBU02000001">
    <property type="protein sequence ID" value="TMS38449.1"/>
    <property type="molecule type" value="Genomic_DNA"/>
</dbReference>
<dbReference type="EMBL" id="CM016762">
    <property type="protein sequence ID" value="TMS38449.1"/>
    <property type="molecule type" value="Genomic_DNA"/>
</dbReference>
<reference evidence="1 2" key="1">
    <citation type="journal article" date="2015" name="Genome Biol.">
        <title>Comparative genomics of Steinernema reveals deeply conserved gene regulatory networks.</title>
        <authorList>
            <person name="Dillman A.R."/>
            <person name="Macchietto M."/>
            <person name="Porter C.F."/>
            <person name="Rogers A."/>
            <person name="Williams B."/>
            <person name="Antoshechkin I."/>
            <person name="Lee M.M."/>
            <person name="Goodwin Z."/>
            <person name="Lu X."/>
            <person name="Lewis E.E."/>
            <person name="Goodrich-Blair H."/>
            <person name="Stock S.P."/>
            <person name="Adams B.J."/>
            <person name="Sternberg P.W."/>
            <person name="Mortazavi A."/>
        </authorList>
    </citation>
    <scope>NUCLEOTIDE SEQUENCE [LARGE SCALE GENOMIC DNA]</scope>
    <source>
        <strain evidence="1 2">ALL</strain>
    </source>
</reference>
<proteinExistence type="predicted"/>
<keyword evidence="2" id="KW-1185">Reference proteome</keyword>